<dbReference type="InterPro" id="IPR002068">
    <property type="entry name" value="A-crystallin/Hsp20_dom"/>
</dbReference>
<organism evidence="6">
    <name type="scientific">Erythrolobus australicus</name>
    <dbReference type="NCBI Taxonomy" id="1077150"/>
    <lineage>
        <taxon>Eukaryota</taxon>
        <taxon>Rhodophyta</taxon>
        <taxon>Bangiophyceae</taxon>
        <taxon>Porphyridiales</taxon>
        <taxon>Porphyridiaceae</taxon>
        <taxon>Erythrolobus</taxon>
    </lineage>
</organism>
<evidence type="ECO:0000256" key="1">
    <source>
        <dbReference type="ARBA" id="ARBA00023016"/>
    </source>
</evidence>
<keyword evidence="1" id="KW-0346">Stress response</keyword>
<gene>
    <name evidence="6" type="ORF">EAUS1353_LOCUS1875</name>
</gene>
<feature type="compositionally biased region" description="Basic and acidic residues" evidence="4">
    <location>
        <begin position="158"/>
        <end position="167"/>
    </location>
</feature>
<sequence>MAFVGGVVPVTKQASLSASCSSFARGDGAVQPVSMRRVAAGGVSMMFGPQYYRGPRARVCGPTAFELSMMAPLLGLGLNMAARSQSSAPSPVQSVNDVERVMNNRCDPFDSMWQPRYKIDETETEFVLMIEAPGIPREQISLEIKDDTMTVTGGAPEQKAEEQKDGDAATQSRSFQRSFRRSFRVGPQVDKDKIRAVVKDGIVRVRMPKIEQEVVKTRKIEIEDDSDIPAQ</sequence>
<dbReference type="InterPro" id="IPR031107">
    <property type="entry name" value="Small_HSP"/>
</dbReference>
<dbReference type="PROSITE" id="PS01031">
    <property type="entry name" value="SHSP"/>
    <property type="match status" value="1"/>
</dbReference>
<evidence type="ECO:0000256" key="2">
    <source>
        <dbReference type="PROSITE-ProRule" id="PRU00285"/>
    </source>
</evidence>
<feature type="domain" description="SHSP" evidence="5">
    <location>
        <begin position="108"/>
        <end position="225"/>
    </location>
</feature>
<feature type="region of interest" description="Disordered" evidence="4">
    <location>
        <begin position="150"/>
        <end position="184"/>
    </location>
</feature>
<dbReference type="Pfam" id="PF00011">
    <property type="entry name" value="HSP20"/>
    <property type="match status" value="1"/>
</dbReference>
<dbReference type="SUPFAM" id="SSF49764">
    <property type="entry name" value="HSP20-like chaperones"/>
    <property type="match status" value="1"/>
</dbReference>
<comment type="similarity">
    <text evidence="2 3">Belongs to the small heat shock protein (HSP20) family.</text>
</comment>
<protein>
    <recommendedName>
        <fullName evidence="5">SHSP domain-containing protein</fullName>
    </recommendedName>
</protein>
<dbReference type="AlphaFoldDB" id="A0A7S1XIZ2"/>
<proteinExistence type="inferred from homology"/>
<dbReference type="CDD" id="cd06464">
    <property type="entry name" value="ACD_sHsps-like"/>
    <property type="match status" value="1"/>
</dbReference>
<evidence type="ECO:0000313" key="6">
    <source>
        <dbReference type="EMBL" id="CAD9240137.1"/>
    </source>
</evidence>
<reference evidence="6" key="1">
    <citation type="submission" date="2021-01" db="EMBL/GenBank/DDBJ databases">
        <authorList>
            <person name="Corre E."/>
            <person name="Pelletier E."/>
            <person name="Niang G."/>
            <person name="Scheremetjew M."/>
            <person name="Finn R."/>
            <person name="Kale V."/>
            <person name="Holt S."/>
            <person name="Cochrane G."/>
            <person name="Meng A."/>
            <person name="Brown T."/>
            <person name="Cohen L."/>
        </authorList>
    </citation>
    <scope>NUCLEOTIDE SEQUENCE</scope>
    <source>
        <strain evidence="6">CCMP3124</strain>
    </source>
</reference>
<evidence type="ECO:0000259" key="5">
    <source>
        <dbReference type="PROSITE" id="PS01031"/>
    </source>
</evidence>
<evidence type="ECO:0000256" key="4">
    <source>
        <dbReference type="SAM" id="MobiDB-lite"/>
    </source>
</evidence>
<accession>A0A7S1XIZ2</accession>
<dbReference type="InterPro" id="IPR008978">
    <property type="entry name" value="HSP20-like_chaperone"/>
</dbReference>
<dbReference type="Gene3D" id="2.60.40.790">
    <property type="match status" value="1"/>
</dbReference>
<dbReference type="PANTHER" id="PTHR11527">
    <property type="entry name" value="HEAT-SHOCK PROTEIN 20 FAMILY MEMBER"/>
    <property type="match status" value="1"/>
</dbReference>
<dbReference type="EMBL" id="HBGI01002866">
    <property type="protein sequence ID" value="CAD9240137.1"/>
    <property type="molecule type" value="Transcribed_RNA"/>
</dbReference>
<name>A0A7S1XIZ2_9RHOD</name>
<evidence type="ECO:0000256" key="3">
    <source>
        <dbReference type="RuleBase" id="RU003616"/>
    </source>
</evidence>